<dbReference type="EMBL" id="CABM01000065">
    <property type="protein sequence ID" value="CBH99057.1"/>
    <property type="molecule type" value="Genomic_DNA"/>
</dbReference>
<dbReference type="SUPFAM" id="SSF52540">
    <property type="entry name" value="P-loop containing nucleoside triphosphate hydrolases"/>
    <property type="match status" value="2"/>
</dbReference>
<feature type="domain" description="ABC transporter" evidence="10">
    <location>
        <begin position="5"/>
        <end position="236"/>
    </location>
</feature>
<comment type="subcellular location">
    <subcellularLocation>
        <location evidence="1">Cell membrane</location>
        <topology evidence="1">Peripheral membrane protein</topology>
    </subcellularLocation>
</comment>
<dbReference type="GO" id="GO:0005886">
    <property type="term" value="C:plasma membrane"/>
    <property type="evidence" value="ECO:0007669"/>
    <property type="project" value="UniProtKB-SubCell"/>
</dbReference>
<evidence type="ECO:0000313" key="11">
    <source>
        <dbReference type="EMBL" id="CBH99057.1"/>
    </source>
</evidence>
<evidence type="ECO:0000256" key="1">
    <source>
        <dbReference type="ARBA" id="ARBA00004202"/>
    </source>
</evidence>
<keyword evidence="5" id="KW-0547">Nucleotide-binding</keyword>
<dbReference type="InterPro" id="IPR003439">
    <property type="entry name" value="ABC_transporter-like_ATP-bd"/>
</dbReference>
<feature type="compositionally biased region" description="Low complexity" evidence="9">
    <location>
        <begin position="522"/>
        <end position="533"/>
    </location>
</feature>
<dbReference type="GO" id="GO:0016887">
    <property type="term" value="F:ATP hydrolysis activity"/>
    <property type="evidence" value="ECO:0007669"/>
    <property type="project" value="InterPro"/>
</dbReference>
<dbReference type="SMART" id="SM00382">
    <property type="entry name" value="AAA"/>
    <property type="match status" value="1"/>
</dbReference>
<evidence type="ECO:0000256" key="8">
    <source>
        <dbReference type="ARBA" id="ARBA00023136"/>
    </source>
</evidence>
<evidence type="ECO:0000256" key="4">
    <source>
        <dbReference type="ARBA" id="ARBA00022737"/>
    </source>
</evidence>
<name>E6PVV0_9ZZZZ</name>
<reference evidence="11" key="1">
    <citation type="submission" date="2009-10" db="EMBL/GenBank/DDBJ databases">
        <title>Diversity of trophic interactions inside an arsenic-rich microbial ecosystem.</title>
        <authorList>
            <person name="Bertin P.N."/>
            <person name="Heinrich-Salmeron A."/>
            <person name="Pelletier E."/>
            <person name="Goulhen-Chollet F."/>
            <person name="Arsene-Ploetze F."/>
            <person name="Gallien S."/>
            <person name="Calteau A."/>
            <person name="Vallenet D."/>
            <person name="Casiot C."/>
            <person name="Chane-Woon-Ming B."/>
            <person name="Giloteaux L."/>
            <person name="Barakat M."/>
            <person name="Bonnefoy V."/>
            <person name="Bruneel O."/>
            <person name="Chandler M."/>
            <person name="Cleiss J."/>
            <person name="Duran R."/>
            <person name="Elbaz-Poulichet F."/>
            <person name="Fonknechten N."/>
            <person name="Lauga B."/>
            <person name="Mornico D."/>
            <person name="Ortet P."/>
            <person name="Schaeffer C."/>
            <person name="Siguier P."/>
            <person name="Alexander Thil Smith A."/>
            <person name="Van Dorsselaer A."/>
            <person name="Weissenbach J."/>
            <person name="Medigue C."/>
            <person name="Le Paslier D."/>
        </authorList>
    </citation>
    <scope>NUCLEOTIDE SEQUENCE</scope>
</reference>
<gene>
    <name evidence="11" type="ORF">CARN2_0231</name>
</gene>
<evidence type="ECO:0000256" key="5">
    <source>
        <dbReference type="ARBA" id="ARBA00022741"/>
    </source>
</evidence>
<keyword evidence="6 11" id="KW-0067">ATP-binding</keyword>
<dbReference type="InterPro" id="IPR027417">
    <property type="entry name" value="P-loop_NTPase"/>
</dbReference>
<keyword evidence="8" id="KW-0472">Membrane</keyword>
<dbReference type="AlphaFoldDB" id="E6PVV0"/>
<evidence type="ECO:0000256" key="6">
    <source>
        <dbReference type="ARBA" id="ARBA00022840"/>
    </source>
</evidence>
<dbReference type="InterPro" id="IPR050107">
    <property type="entry name" value="ABC_carbohydrate_import_ATPase"/>
</dbReference>
<dbReference type="PANTHER" id="PTHR43790">
    <property type="entry name" value="CARBOHYDRATE TRANSPORT ATP-BINDING PROTEIN MG119-RELATED"/>
    <property type="match status" value="1"/>
</dbReference>
<keyword evidence="2" id="KW-0813">Transport</keyword>
<organism evidence="11">
    <name type="scientific">mine drainage metagenome</name>
    <dbReference type="NCBI Taxonomy" id="410659"/>
    <lineage>
        <taxon>unclassified sequences</taxon>
        <taxon>metagenomes</taxon>
        <taxon>ecological metagenomes</taxon>
    </lineage>
</organism>
<dbReference type="PROSITE" id="PS00211">
    <property type="entry name" value="ABC_TRANSPORTER_1"/>
    <property type="match status" value="2"/>
</dbReference>
<keyword evidence="7" id="KW-1278">Translocase</keyword>
<evidence type="ECO:0000256" key="3">
    <source>
        <dbReference type="ARBA" id="ARBA00022475"/>
    </source>
</evidence>
<sequence>MVWRLELEGISKRYPGVVANDAVSLRVAPGQIHAVLGENGAGKSTLMKIIFGAVQPDAGSIRFDGEAVLMRNPHAARALGVAMVFQHFSLFDTLSVAENVWLGLGKDVKLAEVTRRIRDVAAGYGLDIAPERPVHTLSVGERQRVEIIRALLTDPKLLILDEPTSVLAPQAVHKLFDTLRKLAATGCSILYISHKLDEIRALCHHCTVMRAGKVVAEVDPAQESNASLSRLMIGADIVLPTRRPAQPGAVALELAGLNQPAADPYGVALQDLSLQLRAGEMLGIAGVSGNGQQELLAVLSGEDARTPRGALALFGKPLAGTSPGQRRRAGLRVVPEERLGRGAVPALDLAANTMLTHTGADTVRHGWLRWGAVSARAQAIITRFGVRAAGPQAAAQSLSGGNLQKFIVGREITGAPRVLVVAQPTWGVDVGAAAQIRGELLALRDAGCALLVISEDLDELFEICDRIAVIARGRLSPALPIAEATVERIGQWMSGLWDAAAPPPDLPRGVGEEETVFGRADAASAAMPGANAAPGSFPAGGEGRDGERGTACERSQHAQA</sequence>
<dbReference type="Pfam" id="PF00005">
    <property type="entry name" value="ABC_tran"/>
    <property type="match status" value="2"/>
</dbReference>
<dbReference type="FunFam" id="3.40.50.300:FF:000127">
    <property type="entry name" value="Ribose import ATP-binding protein RbsA"/>
    <property type="match status" value="1"/>
</dbReference>
<feature type="region of interest" description="Disordered" evidence="9">
    <location>
        <begin position="522"/>
        <end position="560"/>
    </location>
</feature>
<protein>
    <submittedName>
        <fullName evidence="11">Putative ABC-type transport system, ATP-binding protein</fullName>
    </submittedName>
</protein>
<dbReference type="InterPro" id="IPR003593">
    <property type="entry name" value="AAA+_ATPase"/>
</dbReference>
<dbReference type="CDD" id="cd03216">
    <property type="entry name" value="ABC_Carb_Monos_I"/>
    <property type="match status" value="1"/>
</dbReference>
<dbReference type="CDD" id="cd03215">
    <property type="entry name" value="ABC_Carb_Monos_II"/>
    <property type="match status" value="1"/>
</dbReference>
<dbReference type="GO" id="GO:0005524">
    <property type="term" value="F:ATP binding"/>
    <property type="evidence" value="ECO:0007669"/>
    <property type="project" value="UniProtKB-KW"/>
</dbReference>
<feature type="compositionally biased region" description="Basic and acidic residues" evidence="9">
    <location>
        <begin position="542"/>
        <end position="560"/>
    </location>
</feature>
<dbReference type="PROSITE" id="PS50893">
    <property type="entry name" value="ABC_TRANSPORTER_2"/>
    <property type="match status" value="2"/>
</dbReference>
<feature type="domain" description="ABC transporter" evidence="10">
    <location>
        <begin position="252"/>
        <end position="497"/>
    </location>
</feature>
<evidence type="ECO:0000256" key="7">
    <source>
        <dbReference type="ARBA" id="ARBA00022967"/>
    </source>
</evidence>
<keyword evidence="3" id="KW-1003">Cell membrane</keyword>
<evidence type="ECO:0000259" key="10">
    <source>
        <dbReference type="PROSITE" id="PS50893"/>
    </source>
</evidence>
<evidence type="ECO:0000256" key="9">
    <source>
        <dbReference type="SAM" id="MobiDB-lite"/>
    </source>
</evidence>
<accession>E6PVV0</accession>
<comment type="caution">
    <text evidence="11">The sequence shown here is derived from an EMBL/GenBank/DDBJ whole genome shotgun (WGS) entry which is preliminary data.</text>
</comment>
<keyword evidence="4" id="KW-0677">Repeat</keyword>
<dbReference type="PANTHER" id="PTHR43790:SF4">
    <property type="entry name" value="GUANOSINE IMPORT ATP-BINDING PROTEIN NUPO"/>
    <property type="match status" value="1"/>
</dbReference>
<dbReference type="InterPro" id="IPR017871">
    <property type="entry name" value="ABC_transporter-like_CS"/>
</dbReference>
<evidence type="ECO:0000256" key="2">
    <source>
        <dbReference type="ARBA" id="ARBA00022448"/>
    </source>
</evidence>
<proteinExistence type="predicted"/>
<dbReference type="Gene3D" id="3.40.50.300">
    <property type="entry name" value="P-loop containing nucleotide triphosphate hydrolases"/>
    <property type="match status" value="2"/>
</dbReference>